<feature type="region of interest" description="Disordered" evidence="7">
    <location>
        <begin position="332"/>
        <end position="364"/>
    </location>
</feature>
<dbReference type="EC" id="2.7.11.1" evidence="1"/>
<evidence type="ECO:0000256" key="2">
    <source>
        <dbReference type="ARBA" id="ARBA00022741"/>
    </source>
</evidence>
<dbReference type="GO" id="GO:0004674">
    <property type="term" value="F:protein serine/threonine kinase activity"/>
    <property type="evidence" value="ECO:0007669"/>
    <property type="project" value="UniProtKB-KW"/>
</dbReference>
<dbReference type="Pfam" id="PF00069">
    <property type="entry name" value="Pkinase"/>
    <property type="match status" value="1"/>
</dbReference>
<dbReference type="Gene3D" id="1.10.510.10">
    <property type="entry name" value="Transferase(Phosphotransferase) domain 1"/>
    <property type="match status" value="1"/>
</dbReference>
<keyword evidence="2 5" id="KW-0547">Nucleotide-binding</keyword>
<feature type="compositionally biased region" description="Basic and acidic residues" evidence="7">
    <location>
        <begin position="412"/>
        <end position="425"/>
    </location>
</feature>
<protein>
    <recommendedName>
        <fullName evidence="4">Casein kinase I</fullName>
        <ecNumber evidence="1">2.7.11.1</ecNumber>
    </recommendedName>
</protein>
<proteinExistence type="inferred from homology"/>
<dbReference type="AlphaFoldDB" id="A0A077ZMD8"/>
<dbReference type="PROSITE" id="PS00107">
    <property type="entry name" value="PROTEIN_KINASE_ATP"/>
    <property type="match status" value="1"/>
</dbReference>
<organism evidence="9 10">
    <name type="scientific">Stylonychia lemnae</name>
    <name type="common">Ciliate</name>
    <dbReference type="NCBI Taxonomy" id="5949"/>
    <lineage>
        <taxon>Eukaryota</taxon>
        <taxon>Sar</taxon>
        <taxon>Alveolata</taxon>
        <taxon>Ciliophora</taxon>
        <taxon>Intramacronucleata</taxon>
        <taxon>Spirotrichea</taxon>
        <taxon>Stichotrichia</taxon>
        <taxon>Sporadotrichida</taxon>
        <taxon>Oxytrichidae</taxon>
        <taxon>Stylonychinae</taxon>
        <taxon>Stylonychia</taxon>
    </lineage>
</organism>
<dbReference type="SMART" id="SM00220">
    <property type="entry name" value="S_TKc"/>
    <property type="match status" value="1"/>
</dbReference>
<dbReference type="InterPro" id="IPR008271">
    <property type="entry name" value="Ser/Thr_kinase_AS"/>
</dbReference>
<dbReference type="PANTHER" id="PTHR11909">
    <property type="entry name" value="CASEIN KINASE-RELATED"/>
    <property type="match status" value="1"/>
</dbReference>
<dbReference type="Proteomes" id="UP000039865">
    <property type="component" value="Unassembled WGS sequence"/>
</dbReference>
<feature type="domain" description="Protein kinase" evidence="8">
    <location>
        <begin position="23"/>
        <end position="298"/>
    </location>
</feature>
<evidence type="ECO:0000256" key="7">
    <source>
        <dbReference type="SAM" id="MobiDB-lite"/>
    </source>
</evidence>
<keyword evidence="9" id="KW-0808">Transferase</keyword>
<keyword evidence="6" id="KW-0723">Serine/threonine-protein kinase</keyword>
<feature type="binding site" evidence="5">
    <location>
        <position position="52"/>
    </location>
    <ligand>
        <name>ATP</name>
        <dbReference type="ChEBI" id="CHEBI:30616"/>
    </ligand>
</feature>
<dbReference type="PROSITE" id="PS50011">
    <property type="entry name" value="PROTEIN_KINASE_DOM"/>
    <property type="match status" value="1"/>
</dbReference>
<evidence type="ECO:0000256" key="6">
    <source>
        <dbReference type="RuleBase" id="RU000304"/>
    </source>
</evidence>
<keyword evidence="9" id="KW-0418">Kinase</keyword>
<dbReference type="InterPro" id="IPR050235">
    <property type="entry name" value="CK1_Ser-Thr_kinase"/>
</dbReference>
<keyword evidence="3 5" id="KW-0067">ATP-binding</keyword>
<dbReference type="PROSITE" id="PS00108">
    <property type="entry name" value="PROTEIN_KINASE_ST"/>
    <property type="match status" value="1"/>
</dbReference>
<gene>
    <name evidence="9" type="primary">Contig8006.g8537</name>
    <name evidence="9" type="ORF">STYLEM_67</name>
</gene>
<evidence type="ECO:0000259" key="8">
    <source>
        <dbReference type="PROSITE" id="PS50011"/>
    </source>
</evidence>
<evidence type="ECO:0000256" key="4">
    <source>
        <dbReference type="ARBA" id="ARBA00023860"/>
    </source>
</evidence>
<dbReference type="SUPFAM" id="SSF56112">
    <property type="entry name" value="Protein kinase-like (PK-like)"/>
    <property type="match status" value="1"/>
</dbReference>
<dbReference type="InParanoid" id="A0A077ZMD8"/>
<evidence type="ECO:0000256" key="5">
    <source>
        <dbReference type="PROSITE-ProRule" id="PRU10141"/>
    </source>
</evidence>
<dbReference type="InterPro" id="IPR000719">
    <property type="entry name" value="Prot_kinase_dom"/>
</dbReference>
<dbReference type="InterPro" id="IPR011009">
    <property type="entry name" value="Kinase-like_dom_sf"/>
</dbReference>
<dbReference type="GO" id="GO:0005524">
    <property type="term" value="F:ATP binding"/>
    <property type="evidence" value="ECO:0007669"/>
    <property type="project" value="UniProtKB-UniRule"/>
</dbReference>
<evidence type="ECO:0000256" key="3">
    <source>
        <dbReference type="ARBA" id="ARBA00022840"/>
    </source>
</evidence>
<feature type="region of interest" description="Disordered" evidence="7">
    <location>
        <begin position="387"/>
        <end position="425"/>
    </location>
</feature>
<dbReference type="CDD" id="cd14016">
    <property type="entry name" value="STKc_CK1"/>
    <property type="match status" value="1"/>
</dbReference>
<accession>A0A077ZMD8</accession>
<evidence type="ECO:0000313" key="9">
    <source>
        <dbReference type="EMBL" id="CDW71128.1"/>
    </source>
</evidence>
<keyword evidence="10" id="KW-1185">Reference proteome</keyword>
<name>A0A077ZMD8_STYLE</name>
<evidence type="ECO:0000313" key="10">
    <source>
        <dbReference type="Proteomes" id="UP000039865"/>
    </source>
</evidence>
<comment type="similarity">
    <text evidence="6">Belongs to the protein kinase superfamily.</text>
</comment>
<dbReference type="InterPro" id="IPR017441">
    <property type="entry name" value="Protein_kinase_ATP_BS"/>
</dbReference>
<sequence>MALSQQQAYLEDAQYEIRVAGRFKMGKKIGSGSFGEIFLAVDLHTGKDCAIKFLNFLRNLLEKVINKSISDILAGFPQFLMFGQEGDYYIMAIELLGPSLEDLFVYCGRKLSLKTVLLIADQLIHRIEIFQTRGYIHRDLKPENILIGLEENAQTLYLIDFGLAKRWKNPHTNEHIPYRDKKSLTGTARYASANTHLGVEQSRRDDLEGAGYVLLYLLKGELPWQGLRARNKDDKYRKIKDCKVNTPIEQLCHGLPEEFAIFMSYCRQLKFDEAPNYSQIRRNFKELYYKCGFEHEFIFDWTIQRYRVDKPNNSSQEDEKKSGYHESMKNQATSFDDQNEEAPGTNPNKDWQEKAQDQIEQEDEQKIKIASDAVNQLRENIIHNRVTTRGIEQQILEGDLPSGSKKKKKDKKSKEKGDKKKCIIF</sequence>
<evidence type="ECO:0000256" key="1">
    <source>
        <dbReference type="ARBA" id="ARBA00012513"/>
    </source>
</evidence>
<dbReference type="FunFam" id="1.10.510.10:FF:001123">
    <property type="entry name" value="CK1/CK1/CK1-D protein kinase"/>
    <property type="match status" value="1"/>
</dbReference>
<dbReference type="EMBL" id="CCKQ01000065">
    <property type="protein sequence ID" value="CDW71128.1"/>
    <property type="molecule type" value="Genomic_DNA"/>
</dbReference>
<reference evidence="9 10" key="1">
    <citation type="submission" date="2014-06" db="EMBL/GenBank/DDBJ databases">
        <authorList>
            <person name="Swart Estienne"/>
        </authorList>
    </citation>
    <scope>NUCLEOTIDE SEQUENCE [LARGE SCALE GENOMIC DNA]</scope>
    <source>
        <strain evidence="9 10">130c</strain>
    </source>
</reference>